<dbReference type="EMBL" id="BEYU01000214">
    <property type="protein sequence ID" value="GBG34759.1"/>
    <property type="molecule type" value="Genomic_DNA"/>
</dbReference>
<feature type="region of interest" description="Disordered" evidence="2">
    <location>
        <begin position="79"/>
        <end position="106"/>
    </location>
</feature>
<sequence length="267" mass="28656">MVALVGMAREQQGVAVAKAMLAQRARQLEQQQQQHKRMTAAAAELDEEVARSENASKVPVPPRPAAGYLARLWDNVYGENAQPQENSKRTRTRRRSTLREDVLERLNDGAQVTKMLQEVRDLLEGPGASVSRSGSTASASSVASFGASFAASFSSRSGSSASKSQDEDPVVMANGPLKRLPPASSPSNAAQKARRAVPQGPKQTDFVVTAPASQAADAAAMAGTVNGKMKRQCVCPDAHGSQCEMRSSRSLLPKSFWRTIRRRVLLA</sequence>
<comment type="caution">
    <text evidence="3">The sequence shown here is derived from an EMBL/GenBank/DDBJ whole genome shotgun (WGS) entry which is preliminary data.</text>
</comment>
<evidence type="ECO:0000256" key="1">
    <source>
        <dbReference type="SAM" id="Coils"/>
    </source>
</evidence>
<dbReference type="InParanoid" id="A0A2R5GWQ3"/>
<keyword evidence="4" id="KW-1185">Reference proteome</keyword>
<gene>
    <name evidence="3" type="ORF">FCC1311_109812</name>
</gene>
<feature type="coiled-coil region" evidence="1">
    <location>
        <begin position="18"/>
        <end position="55"/>
    </location>
</feature>
<feature type="compositionally biased region" description="Basic and acidic residues" evidence="2">
    <location>
        <begin position="97"/>
        <end position="106"/>
    </location>
</feature>
<name>A0A2R5GWQ3_9STRA</name>
<evidence type="ECO:0000256" key="2">
    <source>
        <dbReference type="SAM" id="MobiDB-lite"/>
    </source>
</evidence>
<evidence type="ECO:0000313" key="4">
    <source>
        <dbReference type="Proteomes" id="UP000241890"/>
    </source>
</evidence>
<accession>A0A2R5GWQ3</accession>
<evidence type="ECO:0000313" key="3">
    <source>
        <dbReference type="EMBL" id="GBG34759.1"/>
    </source>
</evidence>
<organism evidence="3 4">
    <name type="scientific">Hondaea fermentalgiana</name>
    <dbReference type="NCBI Taxonomy" id="2315210"/>
    <lineage>
        <taxon>Eukaryota</taxon>
        <taxon>Sar</taxon>
        <taxon>Stramenopiles</taxon>
        <taxon>Bigyra</taxon>
        <taxon>Labyrinthulomycetes</taxon>
        <taxon>Thraustochytrida</taxon>
        <taxon>Thraustochytriidae</taxon>
        <taxon>Hondaea</taxon>
    </lineage>
</organism>
<keyword evidence="1" id="KW-0175">Coiled coil</keyword>
<protein>
    <submittedName>
        <fullName evidence="3">Uncharacterized protein</fullName>
    </submittedName>
</protein>
<proteinExistence type="predicted"/>
<dbReference type="Proteomes" id="UP000241890">
    <property type="component" value="Unassembled WGS sequence"/>
</dbReference>
<dbReference type="AlphaFoldDB" id="A0A2R5GWQ3"/>
<feature type="region of interest" description="Disordered" evidence="2">
    <location>
        <begin position="154"/>
        <end position="202"/>
    </location>
</feature>
<reference evidence="3 4" key="1">
    <citation type="submission" date="2017-12" db="EMBL/GenBank/DDBJ databases">
        <title>Sequencing, de novo assembly and annotation of complete genome of a new Thraustochytrid species, strain FCC1311.</title>
        <authorList>
            <person name="Sedici K."/>
            <person name="Godart F."/>
            <person name="Aiese Cigliano R."/>
            <person name="Sanseverino W."/>
            <person name="Barakat M."/>
            <person name="Ortet P."/>
            <person name="Marechal E."/>
            <person name="Cagnac O."/>
            <person name="Amato A."/>
        </authorList>
    </citation>
    <scope>NUCLEOTIDE SEQUENCE [LARGE SCALE GENOMIC DNA]</scope>
</reference>